<evidence type="ECO:0008006" key="4">
    <source>
        <dbReference type="Google" id="ProtNLM"/>
    </source>
</evidence>
<accession>A0A565B5A8</accession>
<dbReference type="Proteomes" id="UP000489600">
    <property type="component" value="Unassembled WGS sequence"/>
</dbReference>
<reference evidence="2" key="1">
    <citation type="submission" date="2019-07" db="EMBL/GenBank/DDBJ databases">
        <authorList>
            <person name="Dittberner H."/>
        </authorList>
    </citation>
    <scope>NUCLEOTIDE SEQUENCE [LARGE SCALE GENOMIC DNA]</scope>
</reference>
<organism evidence="2 3">
    <name type="scientific">Arabis nemorensis</name>
    <dbReference type="NCBI Taxonomy" id="586526"/>
    <lineage>
        <taxon>Eukaryota</taxon>
        <taxon>Viridiplantae</taxon>
        <taxon>Streptophyta</taxon>
        <taxon>Embryophyta</taxon>
        <taxon>Tracheophyta</taxon>
        <taxon>Spermatophyta</taxon>
        <taxon>Magnoliopsida</taxon>
        <taxon>eudicotyledons</taxon>
        <taxon>Gunneridae</taxon>
        <taxon>Pentapetalae</taxon>
        <taxon>rosids</taxon>
        <taxon>malvids</taxon>
        <taxon>Brassicales</taxon>
        <taxon>Brassicaceae</taxon>
        <taxon>Arabideae</taxon>
        <taxon>Arabis</taxon>
    </lineage>
</organism>
<evidence type="ECO:0000313" key="2">
    <source>
        <dbReference type="EMBL" id="VVA96533.1"/>
    </source>
</evidence>
<dbReference type="EMBL" id="CABITT030000003">
    <property type="protein sequence ID" value="VVA96533.1"/>
    <property type="molecule type" value="Genomic_DNA"/>
</dbReference>
<sequence>MAKRKEVVEKMNGKSEPLLQPENGSDVSEEASWMVCLSTVIAVCGSYEFGTCVGYSAPTQFGIMEELHLSYSQCSEPLHRERSPISLVGKG</sequence>
<comment type="caution">
    <text evidence="2">The sequence shown here is derived from an EMBL/GenBank/DDBJ whole genome shotgun (WGS) entry which is preliminary data.</text>
</comment>
<proteinExistence type="predicted"/>
<evidence type="ECO:0000313" key="3">
    <source>
        <dbReference type="Proteomes" id="UP000489600"/>
    </source>
</evidence>
<dbReference type="OrthoDB" id="1929005at2759"/>
<feature type="region of interest" description="Disordered" evidence="1">
    <location>
        <begin position="1"/>
        <end position="24"/>
    </location>
</feature>
<dbReference type="AlphaFoldDB" id="A0A565B5A8"/>
<evidence type="ECO:0000256" key="1">
    <source>
        <dbReference type="SAM" id="MobiDB-lite"/>
    </source>
</evidence>
<feature type="compositionally biased region" description="Basic and acidic residues" evidence="1">
    <location>
        <begin position="1"/>
        <end position="13"/>
    </location>
</feature>
<keyword evidence="3" id="KW-1185">Reference proteome</keyword>
<name>A0A565B5A8_9BRAS</name>
<protein>
    <recommendedName>
        <fullName evidence="4">Major facilitator superfamily (MFS) profile domain-containing protein</fullName>
    </recommendedName>
</protein>
<gene>
    <name evidence="2" type="ORF">ANE_LOCUS6978</name>
</gene>